<reference evidence="3 4" key="1">
    <citation type="journal article" date="2011" name="J. Bacteriol.">
        <title>Genome sequence of Methyloversatilis universalis FAM5T, a methylotrophic representative of the order Rhodocyclales.</title>
        <authorList>
            <person name="Kittichotirat W."/>
            <person name="Good N.M."/>
            <person name="Hall R."/>
            <person name="Bringel F."/>
            <person name="Lajus A."/>
            <person name="Medigue C."/>
            <person name="Smalley N.E."/>
            <person name="Beck D."/>
            <person name="Bumgarner R."/>
            <person name="Vuilleumier S."/>
            <person name="Kalyuzhnaya M.G."/>
        </authorList>
    </citation>
    <scope>NUCLEOTIDE SEQUENCE [LARGE SCALE GENOMIC DNA]</scope>
    <source>
        <strain evidence="4">ATCC BAA-1314 / JCM 13912 / FAM5</strain>
    </source>
</reference>
<name>F5RAX7_METUF</name>
<comment type="caution">
    <text evidence="3">The sequence shown here is derived from an EMBL/GenBank/DDBJ whole genome shotgun (WGS) entry which is preliminary data.</text>
</comment>
<dbReference type="Pfam" id="PF07859">
    <property type="entry name" value="Abhydrolase_3"/>
    <property type="match status" value="1"/>
</dbReference>
<evidence type="ECO:0000313" key="3">
    <source>
        <dbReference type="EMBL" id="EGK72348.1"/>
    </source>
</evidence>
<accession>F5RAX7</accession>
<dbReference type="EMBL" id="AFHG01000041">
    <property type="protein sequence ID" value="EGK72348.1"/>
    <property type="molecule type" value="Genomic_DNA"/>
</dbReference>
<gene>
    <name evidence="3" type="ORF">METUNv1_01464</name>
</gene>
<feature type="domain" description="Alpha/beta hydrolase fold-3" evidence="2">
    <location>
        <begin position="53"/>
        <end position="257"/>
    </location>
</feature>
<dbReference type="SUPFAM" id="SSF53474">
    <property type="entry name" value="alpha/beta-Hydrolases"/>
    <property type="match status" value="1"/>
</dbReference>
<dbReference type="Proteomes" id="UP000005019">
    <property type="component" value="Unassembled WGS sequence"/>
</dbReference>
<evidence type="ECO:0000256" key="1">
    <source>
        <dbReference type="ARBA" id="ARBA00022801"/>
    </source>
</evidence>
<evidence type="ECO:0000259" key="2">
    <source>
        <dbReference type="Pfam" id="PF07859"/>
    </source>
</evidence>
<dbReference type="PANTHER" id="PTHR48081:SF8">
    <property type="entry name" value="ALPHA_BETA HYDROLASE FOLD-3 DOMAIN-CONTAINING PROTEIN-RELATED"/>
    <property type="match status" value="1"/>
</dbReference>
<keyword evidence="4" id="KW-1185">Reference proteome</keyword>
<dbReference type="AlphaFoldDB" id="F5RAX7"/>
<dbReference type="InterPro" id="IPR029058">
    <property type="entry name" value="AB_hydrolase_fold"/>
</dbReference>
<dbReference type="Gene3D" id="3.40.50.1820">
    <property type="entry name" value="alpha/beta hydrolase"/>
    <property type="match status" value="1"/>
</dbReference>
<dbReference type="PANTHER" id="PTHR48081">
    <property type="entry name" value="AB HYDROLASE SUPERFAMILY PROTEIN C4A8.06C"/>
    <property type="match status" value="1"/>
</dbReference>
<dbReference type="GO" id="GO:0016787">
    <property type="term" value="F:hydrolase activity"/>
    <property type="evidence" value="ECO:0007669"/>
    <property type="project" value="UniProtKB-KW"/>
</dbReference>
<dbReference type="eggNOG" id="COG0657">
    <property type="taxonomic scope" value="Bacteria"/>
</dbReference>
<dbReference type="InterPro" id="IPR050300">
    <property type="entry name" value="GDXG_lipolytic_enzyme"/>
</dbReference>
<sequence length="285" mass="29714">MTSAVPPSSATPPAGASAPQAALRIRNLDIAGPNGRLPLRLYQPAAEALLPLVLYLHGGRFVGGSLDDAEPMARHIAGHLPAVVVSVDYALAPAHPFPAAPEDAYAALRWAAEHAASLGADDRRIAVAGEEAGGNLAASLALIARDRQDLKIAAQVLIGPMLDPSMTRAGHAAPLPAAVSAADFAHCYRQYLPQLSQRLHPYAAPLESCRQAGLPPAYIATAAQDLLHCEAESYAGALISAGVHTQVERYAGADHAALLAHPQLRDCLLQFLRCRLGACSDAGRP</sequence>
<dbReference type="RefSeq" id="WP_008060314.1">
    <property type="nucleotide sequence ID" value="NZ_AFHG01000041.1"/>
</dbReference>
<proteinExistence type="predicted"/>
<dbReference type="InterPro" id="IPR013094">
    <property type="entry name" value="AB_hydrolase_3"/>
</dbReference>
<evidence type="ECO:0000313" key="4">
    <source>
        <dbReference type="Proteomes" id="UP000005019"/>
    </source>
</evidence>
<organism evidence="3 4">
    <name type="scientific">Methyloversatilis universalis (strain ATCC BAA-1314 / DSM 25237 / JCM 13912 / CCUG 52030 / FAM5)</name>
    <dbReference type="NCBI Taxonomy" id="1000565"/>
    <lineage>
        <taxon>Bacteria</taxon>
        <taxon>Pseudomonadati</taxon>
        <taxon>Pseudomonadota</taxon>
        <taxon>Betaproteobacteria</taxon>
        <taxon>Nitrosomonadales</taxon>
        <taxon>Sterolibacteriaceae</taxon>
        <taxon>Methyloversatilis</taxon>
    </lineage>
</organism>
<keyword evidence="1" id="KW-0378">Hydrolase</keyword>
<dbReference type="STRING" id="1000565.METUNv1_01464"/>
<protein>
    <submittedName>
        <fullName evidence="3">Esterase/lipase/thioesterase</fullName>
    </submittedName>
</protein>